<dbReference type="Gene3D" id="3.40.50.300">
    <property type="entry name" value="P-loop containing nucleotide triphosphate hydrolases"/>
    <property type="match status" value="1"/>
</dbReference>
<evidence type="ECO:0000256" key="1">
    <source>
        <dbReference type="ARBA" id="ARBA00022448"/>
    </source>
</evidence>
<dbReference type="AlphaFoldDB" id="F3Z3S5"/>
<dbReference type="SUPFAM" id="SSF52540">
    <property type="entry name" value="P-loop containing nucleoside triphosphate hydrolases"/>
    <property type="match status" value="1"/>
</dbReference>
<evidence type="ECO:0000256" key="3">
    <source>
        <dbReference type="ARBA" id="ARBA00022840"/>
    </source>
</evidence>
<dbReference type="EMBL" id="CP003221">
    <property type="protein sequence ID" value="EGJ51540.1"/>
    <property type="molecule type" value="Genomic_DNA"/>
</dbReference>
<gene>
    <name evidence="5" type="ORF">Desaf_3249</name>
</gene>
<dbReference type="eggNOG" id="COG1131">
    <property type="taxonomic scope" value="Bacteria"/>
</dbReference>
<dbReference type="InterPro" id="IPR051782">
    <property type="entry name" value="ABC_Transporter_VariousFunc"/>
</dbReference>
<dbReference type="HOGENOM" id="CLU_000604_1_2_7"/>
<keyword evidence="3" id="KW-0067">ATP-binding</keyword>
<dbReference type="PANTHER" id="PTHR42939:SF1">
    <property type="entry name" value="ABC TRANSPORTER ATP-BINDING PROTEIN ALBC-RELATED"/>
    <property type="match status" value="1"/>
</dbReference>
<dbReference type="RefSeq" id="WP_014261167.1">
    <property type="nucleotide sequence ID" value="NC_016629.1"/>
</dbReference>
<reference evidence="5 6" key="1">
    <citation type="journal article" date="2011" name="J. Bacteriol.">
        <title>Genome sequence of the mercury-methylating and pleomorphic Desulfovibrio africanus Strain Walvis Bay.</title>
        <authorList>
            <person name="Brown S.D."/>
            <person name="Wall J.D."/>
            <person name="Kucken A.M."/>
            <person name="Gilmour C.C."/>
            <person name="Podar M."/>
            <person name="Brandt C.C."/>
            <person name="Teshima H."/>
            <person name="Detter J.C."/>
            <person name="Han C.S."/>
            <person name="Land M.L."/>
            <person name="Lucas S."/>
            <person name="Han J."/>
            <person name="Pennacchio L."/>
            <person name="Nolan M."/>
            <person name="Pitluck S."/>
            <person name="Woyke T."/>
            <person name="Goodwin L."/>
            <person name="Palumbo A.V."/>
            <person name="Elias D.A."/>
        </authorList>
    </citation>
    <scope>NUCLEOTIDE SEQUENCE [LARGE SCALE GENOMIC DNA]</scope>
    <source>
        <strain evidence="5 6">Walvis Bay</strain>
    </source>
</reference>
<evidence type="ECO:0000256" key="2">
    <source>
        <dbReference type="ARBA" id="ARBA00022741"/>
    </source>
</evidence>
<dbReference type="PANTHER" id="PTHR42939">
    <property type="entry name" value="ABC TRANSPORTER ATP-BINDING PROTEIN ALBC-RELATED"/>
    <property type="match status" value="1"/>
</dbReference>
<evidence type="ECO:0000313" key="6">
    <source>
        <dbReference type="Proteomes" id="UP000007844"/>
    </source>
</evidence>
<dbReference type="GO" id="GO:0005524">
    <property type="term" value="F:ATP binding"/>
    <property type="evidence" value="ECO:0007669"/>
    <property type="project" value="UniProtKB-KW"/>
</dbReference>
<dbReference type="GO" id="GO:0016887">
    <property type="term" value="F:ATP hydrolysis activity"/>
    <property type="evidence" value="ECO:0007669"/>
    <property type="project" value="InterPro"/>
</dbReference>
<accession>F3Z3S5</accession>
<name>F3Z3S5_DESAF</name>
<proteinExistence type="predicted"/>
<keyword evidence="6" id="KW-1185">Reference proteome</keyword>
<keyword evidence="2" id="KW-0547">Nucleotide-binding</keyword>
<dbReference type="InterPro" id="IPR003439">
    <property type="entry name" value="ABC_transporter-like_ATP-bd"/>
</dbReference>
<dbReference type="InterPro" id="IPR027417">
    <property type="entry name" value="P-loop_NTPase"/>
</dbReference>
<evidence type="ECO:0000259" key="4">
    <source>
        <dbReference type="PROSITE" id="PS50893"/>
    </source>
</evidence>
<protein>
    <submittedName>
        <fullName evidence="5">Heme exporter protein CcmA</fullName>
    </submittedName>
</protein>
<evidence type="ECO:0000313" key="5">
    <source>
        <dbReference type="EMBL" id="EGJ51540.1"/>
    </source>
</evidence>
<dbReference type="Pfam" id="PF00005">
    <property type="entry name" value="ABC_tran"/>
    <property type="match status" value="1"/>
</dbReference>
<organism evidence="5 6">
    <name type="scientific">Desulfocurvibacter africanus subsp. africanus str. Walvis Bay</name>
    <dbReference type="NCBI Taxonomy" id="690850"/>
    <lineage>
        <taxon>Bacteria</taxon>
        <taxon>Pseudomonadati</taxon>
        <taxon>Thermodesulfobacteriota</taxon>
        <taxon>Desulfovibrionia</taxon>
        <taxon>Desulfovibrionales</taxon>
        <taxon>Desulfovibrionaceae</taxon>
        <taxon>Desulfocurvibacter</taxon>
    </lineage>
</organism>
<keyword evidence="1" id="KW-0813">Transport</keyword>
<dbReference type="InterPro" id="IPR003593">
    <property type="entry name" value="AAA+_ATPase"/>
</dbReference>
<dbReference type="STRING" id="690850.Desaf_3249"/>
<dbReference type="PROSITE" id="PS50893">
    <property type="entry name" value="ABC_TRANSPORTER_2"/>
    <property type="match status" value="1"/>
</dbReference>
<dbReference type="SMART" id="SM00382">
    <property type="entry name" value="AAA"/>
    <property type="match status" value="1"/>
</dbReference>
<dbReference type="Proteomes" id="UP000007844">
    <property type="component" value="Chromosome"/>
</dbReference>
<feature type="domain" description="ABC transporter" evidence="4">
    <location>
        <begin position="9"/>
        <end position="222"/>
    </location>
</feature>
<sequence length="223" mass="24218">MSGEDQVLLALRGVGKLYGRKLVVKGVNLDVRAGEVWLVVGPNGAGKSTLLGIMAGLVRPTAGSRELRVEQEKLAYLGHQTFLYPRLTARENLVFWARMYGHKPQAAQIDAALERAGLAAAAEEQAGRFSRGMAQRLSLARVFLVEPSLIFLDEPGTGLDARSMQTLRHEIAAARDRGVALVWVSHQVSADLPLADHVLAIGESRMRYAGLASDFEPTESMLC</sequence>
<dbReference type="KEGG" id="daf:Desaf_3249"/>